<protein>
    <submittedName>
        <fullName evidence="10">Putative cytochrome p450 protein</fullName>
    </submittedName>
</protein>
<dbReference type="PROSITE" id="PS00086">
    <property type="entry name" value="CYTOCHROME_P450"/>
    <property type="match status" value="1"/>
</dbReference>
<dbReference type="GO" id="GO:0004497">
    <property type="term" value="F:monooxygenase activity"/>
    <property type="evidence" value="ECO:0007669"/>
    <property type="project" value="UniProtKB-KW"/>
</dbReference>
<dbReference type="PANTHER" id="PTHR46206:SF2">
    <property type="entry name" value="CYTOCHROME P450 MONOOXYGENASE AUSG-RELATED"/>
    <property type="match status" value="1"/>
</dbReference>
<dbReference type="OrthoDB" id="1844152at2759"/>
<keyword evidence="7 9" id="KW-0503">Monooxygenase</keyword>
<dbReference type="KEGG" id="tmn:UCRPA7_7062"/>
<proteinExistence type="inferred from homology"/>
<dbReference type="CDD" id="cd11041">
    <property type="entry name" value="CYP503A1-like"/>
    <property type="match status" value="1"/>
</dbReference>
<sequence length="298" mass="34300">MAARALRRYPFFLRRLVHWFVPECQRIRRDLREARRILKPIIEQRLERNRQAAARGEHVSKIEDTIGWLHDGYQEQGLAPDLATSQLGLAMAAIHTTTELLTGSLLDLFATPQILGDVRGEMRTVLDAQLWKKTTLYQLKLLDSVLKESQRLHTRDVATMRRIVEDPLELSDGTTLPRGAYTMVSFQNLRDPSIYPDPDVFNPRRFLDLRQQPGQENRWQLVSTSPEHLAFGHGLHACPGRFFASNEVKVALCHLLLKYDWKLADGIDRPKDIVYGSEMGVDGNAKVLFRRREEEVPL</sequence>
<evidence type="ECO:0000256" key="8">
    <source>
        <dbReference type="PIRSR" id="PIRSR602401-1"/>
    </source>
</evidence>
<dbReference type="PANTHER" id="PTHR46206">
    <property type="entry name" value="CYTOCHROME P450"/>
    <property type="match status" value="1"/>
</dbReference>
<dbReference type="EMBL" id="KB933264">
    <property type="protein sequence ID" value="EON97550.1"/>
    <property type="molecule type" value="Genomic_DNA"/>
</dbReference>
<name>R8BE53_PHAM7</name>
<dbReference type="Gene3D" id="1.10.630.10">
    <property type="entry name" value="Cytochrome P450"/>
    <property type="match status" value="1"/>
</dbReference>
<keyword evidence="11" id="KW-1185">Reference proteome</keyword>
<dbReference type="PRINTS" id="PR00463">
    <property type="entry name" value="EP450I"/>
</dbReference>
<evidence type="ECO:0000256" key="5">
    <source>
        <dbReference type="ARBA" id="ARBA00023002"/>
    </source>
</evidence>
<dbReference type="GeneID" id="19327785"/>
<accession>R8BE53</accession>
<dbReference type="Pfam" id="PF00067">
    <property type="entry name" value="p450"/>
    <property type="match status" value="1"/>
</dbReference>
<evidence type="ECO:0000256" key="1">
    <source>
        <dbReference type="ARBA" id="ARBA00001971"/>
    </source>
</evidence>
<comment type="cofactor">
    <cofactor evidence="1 8">
        <name>heme</name>
        <dbReference type="ChEBI" id="CHEBI:30413"/>
    </cofactor>
</comment>
<keyword evidence="5 9" id="KW-0560">Oxidoreductase</keyword>
<gene>
    <name evidence="10" type="ORF">UCRPA7_7062</name>
</gene>
<dbReference type="eggNOG" id="KOG0156">
    <property type="taxonomic scope" value="Eukaryota"/>
</dbReference>
<dbReference type="InterPro" id="IPR002401">
    <property type="entry name" value="Cyt_P450_E_grp-I"/>
</dbReference>
<evidence type="ECO:0000256" key="2">
    <source>
        <dbReference type="ARBA" id="ARBA00010617"/>
    </source>
</evidence>
<reference evidence="11" key="1">
    <citation type="journal article" date="2013" name="Genome Announc.">
        <title>Draft genome sequence of the ascomycete Phaeoacremonium aleophilum strain UCR-PA7, a causal agent of the esca disease complex in grapevines.</title>
        <authorList>
            <person name="Blanco-Ulate B."/>
            <person name="Rolshausen P."/>
            <person name="Cantu D."/>
        </authorList>
    </citation>
    <scope>NUCLEOTIDE SEQUENCE [LARGE SCALE GENOMIC DNA]</scope>
    <source>
        <strain evidence="11">UCR-PA7</strain>
    </source>
</reference>
<dbReference type="InterPro" id="IPR001128">
    <property type="entry name" value="Cyt_P450"/>
</dbReference>
<dbReference type="AlphaFoldDB" id="R8BE53"/>
<dbReference type="InterPro" id="IPR036396">
    <property type="entry name" value="Cyt_P450_sf"/>
</dbReference>
<feature type="binding site" description="axial binding residue" evidence="8">
    <location>
        <position position="238"/>
    </location>
    <ligand>
        <name>heme</name>
        <dbReference type="ChEBI" id="CHEBI:30413"/>
    </ligand>
    <ligandPart>
        <name>Fe</name>
        <dbReference type="ChEBI" id="CHEBI:18248"/>
    </ligandPart>
</feature>
<evidence type="ECO:0000256" key="3">
    <source>
        <dbReference type="ARBA" id="ARBA00022617"/>
    </source>
</evidence>
<organism evidence="10 11">
    <name type="scientific">Phaeoacremonium minimum (strain UCR-PA7)</name>
    <name type="common">Esca disease fungus</name>
    <name type="synonym">Togninia minima</name>
    <dbReference type="NCBI Taxonomy" id="1286976"/>
    <lineage>
        <taxon>Eukaryota</taxon>
        <taxon>Fungi</taxon>
        <taxon>Dikarya</taxon>
        <taxon>Ascomycota</taxon>
        <taxon>Pezizomycotina</taxon>
        <taxon>Sordariomycetes</taxon>
        <taxon>Sordariomycetidae</taxon>
        <taxon>Togniniales</taxon>
        <taxon>Togniniaceae</taxon>
        <taxon>Phaeoacremonium</taxon>
    </lineage>
</organism>
<evidence type="ECO:0000313" key="11">
    <source>
        <dbReference type="Proteomes" id="UP000014074"/>
    </source>
</evidence>
<comment type="similarity">
    <text evidence="2 9">Belongs to the cytochrome P450 family.</text>
</comment>
<dbReference type="HOGENOM" id="CLU_022195_1_0_1"/>
<keyword evidence="4 8" id="KW-0479">Metal-binding</keyword>
<keyword evidence="3 8" id="KW-0349">Heme</keyword>
<dbReference type="GO" id="GO:0016705">
    <property type="term" value="F:oxidoreductase activity, acting on paired donors, with incorporation or reduction of molecular oxygen"/>
    <property type="evidence" value="ECO:0007669"/>
    <property type="project" value="InterPro"/>
</dbReference>
<dbReference type="GO" id="GO:0020037">
    <property type="term" value="F:heme binding"/>
    <property type="evidence" value="ECO:0007669"/>
    <property type="project" value="InterPro"/>
</dbReference>
<evidence type="ECO:0000256" key="4">
    <source>
        <dbReference type="ARBA" id="ARBA00022723"/>
    </source>
</evidence>
<evidence type="ECO:0000313" key="10">
    <source>
        <dbReference type="EMBL" id="EON97550.1"/>
    </source>
</evidence>
<keyword evidence="6 8" id="KW-0408">Iron</keyword>
<evidence type="ECO:0000256" key="7">
    <source>
        <dbReference type="ARBA" id="ARBA00023033"/>
    </source>
</evidence>
<dbReference type="InterPro" id="IPR017972">
    <property type="entry name" value="Cyt_P450_CS"/>
</dbReference>
<dbReference type="SUPFAM" id="SSF48264">
    <property type="entry name" value="Cytochrome P450"/>
    <property type="match status" value="1"/>
</dbReference>
<dbReference type="Proteomes" id="UP000014074">
    <property type="component" value="Unassembled WGS sequence"/>
</dbReference>
<evidence type="ECO:0000256" key="6">
    <source>
        <dbReference type="ARBA" id="ARBA00023004"/>
    </source>
</evidence>
<evidence type="ECO:0000256" key="9">
    <source>
        <dbReference type="RuleBase" id="RU000461"/>
    </source>
</evidence>
<dbReference type="GO" id="GO:0005506">
    <property type="term" value="F:iron ion binding"/>
    <property type="evidence" value="ECO:0007669"/>
    <property type="project" value="InterPro"/>
</dbReference>
<dbReference type="RefSeq" id="XP_007917788.1">
    <property type="nucleotide sequence ID" value="XM_007919597.1"/>
</dbReference>